<dbReference type="GO" id="GO:0020037">
    <property type="term" value="F:heme binding"/>
    <property type="evidence" value="ECO:0007669"/>
    <property type="project" value="InterPro"/>
</dbReference>
<evidence type="ECO:0000256" key="9">
    <source>
        <dbReference type="ARBA" id="ARBA00023078"/>
    </source>
</evidence>
<evidence type="ECO:0000256" key="14">
    <source>
        <dbReference type="SAM" id="SignalP"/>
    </source>
</evidence>
<evidence type="ECO:0000256" key="7">
    <source>
        <dbReference type="ARBA" id="ARBA00022982"/>
    </source>
</evidence>
<dbReference type="InterPro" id="IPR009056">
    <property type="entry name" value="Cyt_c-like_dom"/>
</dbReference>
<comment type="subcellular location">
    <subcellularLocation>
        <location evidence="2">Plastid</location>
        <location evidence="2">Chloroplast thylakoid lumen</location>
    </subcellularLocation>
</comment>
<dbReference type="Pfam" id="PF13442">
    <property type="entry name" value="Cytochrome_CBB3"/>
    <property type="match status" value="1"/>
</dbReference>
<evidence type="ECO:0000313" key="16">
    <source>
        <dbReference type="EMBL" id="ARW68119.1"/>
    </source>
</evidence>
<organism evidence="16">
    <name type="scientific">Cliftonaea pectinata</name>
    <dbReference type="NCBI Taxonomy" id="2007206"/>
    <lineage>
        <taxon>Eukaryota</taxon>
        <taxon>Rhodophyta</taxon>
        <taxon>Florideophyceae</taxon>
        <taxon>Rhodymeniophycidae</taxon>
        <taxon>Ceramiales</taxon>
        <taxon>Rhodomelaceae</taxon>
        <taxon>Polyzonieae</taxon>
        <taxon>Cliftonaea</taxon>
    </lineage>
</organism>
<keyword evidence="5 13" id="KW-0349">Heme</keyword>
<dbReference type="GeneID" id="33361491"/>
<dbReference type="PROSITE" id="PS51007">
    <property type="entry name" value="CYTC"/>
    <property type="match status" value="1"/>
</dbReference>
<dbReference type="GO" id="GO:0009055">
    <property type="term" value="F:electron transfer activity"/>
    <property type="evidence" value="ECO:0007669"/>
    <property type="project" value="InterPro"/>
</dbReference>
<feature type="chain" id="PRO_5012396319" description="Cytochrome c-553" evidence="14">
    <location>
        <begin position="25"/>
        <end position="111"/>
    </location>
</feature>
<keyword evidence="16" id="KW-0934">Plastid</keyword>
<dbReference type="InterPro" id="IPR023655">
    <property type="entry name" value="Cyt_C6"/>
</dbReference>
<dbReference type="InterPro" id="IPR036909">
    <property type="entry name" value="Cyt_c-like_dom_sf"/>
</dbReference>
<keyword evidence="6 13" id="KW-0479">Metal-binding</keyword>
<dbReference type="PRINTS" id="PR00605">
    <property type="entry name" value="CYTCHROMECIC"/>
</dbReference>
<evidence type="ECO:0000256" key="1">
    <source>
        <dbReference type="ARBA" id="ARBA00002347"/>
    </source>
</evidence>
<geneLocation type="chloroplast" evidence="16"/>
<dbReference type="RefSeq" id="YP_009398816.1">
    <property type="nucleotide sequence ID" value="NC_035294.1"/>
</dbReference>
<evidence type="ECO:0000256" key="13">
    <source>
        <dbReference type="PROSITE-ProRule" id="PRU00433"/>
    </source>
</evidence>
<comment type="similarity">
    <text evidence="3">Belongs to the cytochrome c family. PetJ subfamily.</text>
</comment>
<dbReference type="InterPro" id="IPR008168">
    <property type="entry name" value="Cyt_C_IC"/>
</dbReference>
<dbReference type="AlphaFoldDB" id="A0A1Z1MQH9"/>
<name>A0A1Z1MQH9_9FLOR</name>
<dbReference type="EMBL" id="MF101450">
    <property type="protein sequence ID" value="ARW68119.1"/>
    <property type="molecule type" value="Genomic_DNA"/>
</dbReference>
<evidence type="ECO:0000256" key="3">
    <source>
        <dbReference type="ARBA" id="ARBA00009650"/>
    </source>
</evidence>
<keyword evidence="7" id="KW-0249">Electron transport</keyword>
<evidence type="ECO:0000256" key="12">
    <source>
        <dbReference type="ARBA" id="ARBA00033211"/>
    </source>
</evidence>
<evidence type="ECO:0000256" key="11">
    <source>
        <dbReference type="ARBA" id="ARBA00031247"/>
    </source>
</evidence>
<dbReference type="PANTHER" id="PTHR34688:SF2">
    <property type="entry name" value="CYTOCHROME C6, CHLOROPLASTIC"/>
    <property type="match status" value="1"/>
</dbReference>
<dbReference type="SUPFAM" id="SSF46626">
    <property type="entry name" value="Cytochrome c"/>
    <property type="match status" value="1"/>
</dbReference>
<dbReference type="GO" id="GO:0009543">
    <property type="term" value="C:chloroplast thylakoid lumen"/>
    <property type="evidence" value="ECO:0007669"/>
    <property type="project" value="UniProtKB-SubCell"/>
</dbReference>
<evidence type="ECO:0000256" key="2">
    <source>
        <dbReference type="ARBA" id="ARBA00004456"/>
    </source>
</evidence>
<feature type="domain" description="Cytochrome c" evidence="15">
    <location>
        <begin position="27"/>
        <end position="108"/>
    </location>
</feature>
<dbReference type="PANTHER" id="PTHR34688">
    <property type="entry name" value="CYTOCHROME C6, CHLOROPLASTIC"/>
    <property type="match status" value="1"/>
</dbReference>
<feature type="signal peptide" evidence="14">
    <location>
        <begin position="1"/>
        <end position="24"/>
    </location>
</feature>
<keyword evidence="4" id="KW-0813">Transport</keyword>
<proteinExistence type="inferred from homology"/>
<evidence type="ECO:0000256" key="10">
    <source>
        <dbReference type="ARBA" id="ARBA00030448"/>
    </source>
</evidence>
<protein>
    <recommendedName>
        <fullName evidence="12">Cytochrome c-553</fullName>
    </recommendedName>
    <alternativeName>
        <fullName evidence="11">Cytochrome c553</fullName>
    </alternativeName>
    <alternativeName>
        <fullName evidence="10">Soluble cytochrome f</fullName>
    </alternativeName>
</protein>
<dbReference type="GO" id="GO:0005506">
    <property type="term" value="F:iron ion binding"/>
    <property type="evidence" value="ECO:0007669"/>
    <property type="project" value="InterPro"/>
</dbReference>
<keyword evidence="9" id="KW-0793">Thylakoid</keyword>
<dbReference type="Gene3D" id="1.10.760.10">
    <property type="entry name" value="Cytochrome c-like domain"/>
    <property type="match status" value="1"/>
</dbReference>
<comment type="function">
    <text evidence="1">Functions as an electron carrier between membrane-bound cytochrome b6-f and photosystem I in oxygenic photosynthesis.</text>
</comment>
<accession>A0A1Z1MQH9</accession>
<evidence type="ECO:0000256" key="8">
    <source>
        <dbReference type="ARBA" id="ARBA00023004"/>
    </source>
</evidence>
<gene>
    <name evidence="16" type="primary">petJ</name>
</gene>
<sequence>MKLTFSLFFNIFFILCINSQVVFAENIDVEAGEQIFSQNCTACHSGGENSVNPIKTLKIGDLKDYSMYSSDKIVYQVTNGNPNGMPAFGGRLSEDDINNVAGYVLDHADKW</sequence>
<evidence type="ECO:0000256" key="5">
    <source>
        <dbReference type="ARBA" id="ARBA00022617"/>
    </source>
</evidence>
<evidence type="ECO:0000256" key="4">
    <source>
        <dbReference type="ARBA" id="ARBA00022448"/>
    </source>
</evidence>
<keyword evidence="8 13" id="KW-0408">Iron</keyword>
<keyword evidence="14" id="KW-0732">Signal</keyword>
<keyword evidence="16" id="KW-0150">Chloroplast</keyword>
<evidence type="ECO:0000256" key="6">
    <source>
        <dbReference type="ARBA" id="ARBA00022723"/>
    </source>
</evidence>
<evidence type="ECO:0000259" key="15">
    <source>
        <dbReference type="PROSITE" id="PS51007"/>
    </source>
</evidence>
<reference evidence="16" key="1">
    <citation type="journal article" date="2017" name="J. Phycol.">
        <title>Analysis of chloroplast genomes and a supermatrix inform reclassification of the Rhodomelaceae (Rhodophyta).</title>
        <authorList>
            <person name="Diaz-Tapia P."/>
            <person name="Maggs C.A."/>
            <person name="West J.A."/>
            <person name="Verbruggen H."/>
        </authorList>
    </citation>
    <scope>NUCLEOTIDE SEQUENCE</scope>
    <source>
        <strain evidence="16">PD1561</strain>
    </source>
</reference>